<comment type="caution">
    <text evidence="2">The sequence shown here is derived from an EMBL/GenBank/DDBJ whole genome shotgun (WGS) entry which is preliminary data.</text>
</comment>
<proteinExistence type="predicted"/>
<evidence type="ECO:0000313" key="3">
    <source>
        <dbReference type="Proteomes" id="UP000242972"/>
    </source>
</evidence>
<sequence>MNKDDMERAFQALSETLNREGHQADIVIAGGAWMALVLGTREVTKDIDAYLSAPTEPIRQAVLRVANELDLPQDWLNDGIKGFFYGTPPQNLWREYPALRVYAVTADYMLAMKVLAARNDDQEDTKALIQALSITTVTEVLDIVERYIPSSLLTPKHRYFAESCLDR</sequence>
<dbReference type="EMBL" id="PXYW01000033">
    <property type="protein sequence ID" value="PSR32670.1"/>
    <property type="molecule type" value="Genomic_DNA"/>
</dbReference>
<dbReference type="InterPro" id="IPR045792">
    <property type="entry name" value="DUF6036"/>
</dbReference>
<protein>
    <recommendedName>
        <fullName evidence="1">DUF6036 domain-containing protein</fullName>
    </recommendedName>
</protein>
<organism evidence="2 3">
    <name type="scientific">Sulfobacillus benefaciens</name>
    <dbReference type="NCBI Taxonomy" id="453960"/>
    <lineage>
        <taxon>Bacteria</taxon>
        <taxon>Bacillati</taxon>
        <taxon>Bacillota</taxon>
        <taxon>Clostridia</taxon>
        <taxon>Eubacteriales</taxon>
        <taxon>Clostridiales Family XVII. Incertae Sedis</taxon>
        <taxon>Sulfobacillus</taxon>
    </lineage>
</organism>
<evidence type="ECO:0000313" key="2">
    <source>
        <dbReference type="EMBL" id="PSR32670.1"/>
    </source>
</evidence>
<accession>A0A2T2XDV8</accession>
<reference evidence="2 3" key="1">
    <citation type="journal article" date="2014" name="BMC Genomics">
        <title>Comparison of environmental and isolate Sulfobacillus genomes reveals diverse carbon, sulfur, nitrogen, and hydrogen metabolisms.</title>
        <authorList>
            <person name="Justice N.B."/>
            <person name="Norman A."/>
            <person name="Brown C.T."/>
            <person name="Singh A."/>
            <person name="Thomas B.C."/>
            <person name="Banfield J.F."/>
        </authorList>
    </citation>
    <scope>NUCLEOTIDE SEQUENCE [LARGE SCALE GENOMIC DNA]</scope>
    <source>
        <strain evidence="2">AMDSBA4</strain>
    </source>
</reference>
<dbReference type="AlphaFoldDB" id="A0A2T2XDV8"/>
<dbReference type="Proteomes" id="UP000242972">
    <property type="component" value="Unassembled WGS sequence"/>
</dbReference>
<feature type="domain" description="DUF6036" evidence="1">
    <location>
        <begin position="8"/>
        <end position="141"/>
    </location>
</feature>
<evidence type="ECO:0000259" key="1">
    <source>
        <dbReference type="Pfam" id="PF19502"/>
    </source>
</evidence>
<gene>
    <name evidence="2" type="ORF">C7B46_12980</name>
</gene>
<dbReference type="Pfam" id="PF19502">
    <property type="entry name" value="DUF6036"/>
    <property type="match status" value="1"/>
</dbReference>
<name>A0A2T2XDV8_9FIRM</name>